<reference evidence="1" key="1">
    <citation type="journal article" date="2014" name="PLoS ONE">
        <title>Transcriptome-Based Identification of ABC Transporters in the Western Tarnished Plant Bug Lygus hesperus.</title>
        <authorList>
            <person name="Hull J.J."/>
            <person name="Chaney K."/>
            <person name="Geib S.M."/>
            <person name="Fabrick J.A."/>
            <person name="Brent C.S."/>
            <person name="Walsh D."/>
            <person name="Lavine L.C."/>
        </authorList>
    </citation>
    <scope>NUCLEOTIDE SEQUENCE</scope>
</reference>
<keyword evidence="1" id="KW-0804">Transcription</keyword>
<dbReference type="EMBL" id="GBHO01031442">
    <property type="protein sequence ID" value="JAG12162.1"/>
    <property type="molecule type" value="Transcribed_RNA"/>
</dbReference>
<dbReference type="AlphaFoldDB" id="A0A0A9WUM8"/>
<reference evidence="1" key="2">
    <citation type="submission" date="2014-07" db="EMBL/GenBank/DDBJ databases">
        <authorList>
            <person name="Hull J."/>
        </authorList>
    </citation>
    <scope>NUCLEOTIDE SEQUENCE</scope>
</reference>
<accession>A0A0A9WUM8</accession>
<protein>
    <submittedName>
        <fullName evidence="1">DNA-directed RNA polymerases I, II, and III subunit RPABC1</fullName>
    </submittedName>
</protein>
<name>A0A0A9WUM8_LYGHE</name>
<sequence length="119" mass="13772">MKMMHEMMSSMLSTFKLTMLENPPKAPSKIDLAKFDGRNDDPKSWMLVYEKACQINNWNTDVLKVNSLLSNLAPGSTAQKWFCARMVSHNIEESNWSEWKSSFLEAFGQNRVQLAKMDY</sequence>
<dbReference type="GO" id="GO:0000428">
    <property type="term" value="C:DNA-directed RNA polymerase complex"/>
    <property type="evidence" value="ECO:0007669"/>
    <property type="project" value="UniProtKB-KW"/>
</dbReference>
<organism evidence="1">
    <name type="scientific">Lygus hesperus</name>
    <name type="common">Western plant bug</name>
    <dbReference type="NCBI Taxonomy" id="30085"/>
    <lineage>
        <taxon>Eukaryota</taxon>
        <taxon>Metazoa</taxon>
        <taxon>Ecdysozoa</taxon>
        <taxon>Arthropoda</taxon>
        <taxon>Hexapoda</taxon>
        <taxon>Insecta</taxon>
        <taxon>Pterygota</taxon>
        <taxon>Neoptera</taxon>
        <taxon>Paraneoptera</taxon>
        <taxon>Hemiptera</taxon>
        <taxon>Heteroptera</taxon>
        <taxon>Panheteroptera</taxon>
        <taxon>Cimicomorpha</taxon>
        <taxon>Miridae</taxon>
        <taxon>Mirini</taxon>
        <taxon>Lygus</taxon>
    </lineage>
</organism>
<keyword evidence="1" id="KW-0240">DNA-directed RNA polymerase</keyword>
<proteinExistence type="predicted"/>
<evidence type="ECO:0000313" key="1">
    <source>
        <dbReference type="EMBL" id="JAG12162.1"/>
    </source>
</evidence>
<gene>
    <name evidence="1" type="primary">rpb-5</name>
    <name evidence="1" type="ORF">CM83_714</name>
</gene>